<protein>
    <submittedName>
        <fullName evidence="1 2">Uncharacterized protein</fullName>
    </submittedName>
</protein>
<dbReference type="SUPFAM" id="SSF48403">
    <property type="entry name" value="Ankyrin repeat"/>
    <property type="match status" value="1"/>
</dbReference>
<dbReference type="EnsemblProtists" id="EKX54622">
    <property type="protein sequence ID" value="EKX54622"/>
    <property type="gene ID" value="GUITHDRAFT_100097"/>
</dbReference>
<evidence type="ECO:0000313" key="1">
    <source>
        <dbReference type="EMBL" id="EKX54622.1"/>
    </source>
</evidence>
<dbReference type="GeneID" id="17311295"/>
<reference evidence="3" key="2">
    <citation type="submission" date="2012-11" db="EMBL/GenBank/DDBJ databases">
        <authorList>
            <person name="Kuo A."/>
            <person name="Curtis B.A."/>
            <person name="Tanifuji G."/>
            <person name="Burki F."/>
            <person name="Gruber A."/>
            <person name="Irimia M."/>
            <person name="Maruyama S."/>
            <person name="Arias M.C."/>
            <person name="Ball S.G."/>
            <person name="Gile G.H."/>
            <person name="Hirakawa Y."/>
            <person name="Hopkins J.F."/>
            <person name="Rensing S.A."/>
            <person name="Schmutz J."/>
            <person name="Symeonidi A."/>
            <person name="Elias M."/>
            <person name="Eveleigh R.J."/>
            <person name="Herman E.K."/>
            <person name="Klute M.J."/>
            <person name="Nakayama T."/>
            <person name="Obornik M."/>
            <person name="Reyes-Prieto A."/>
            <person name="Armbrust E.V."/>
            <person name="Aves S.J."/>
            <person name="Beiko R.G."/>
            <person name="Coutinho P."/>
            <person name="Dacks J.B."/>
            <person name="Durnford D.G."/>
            <person name="Fast N.M."/>
            <person name="Green B.R."/>
            <person name="Grisdale C."/>
            <person name="Hempe F."/>
            <person name="Henrissat B."/>
            <person name="Hoppner M.P."/>
            <person name="Ishida K.-I."/>
            <person name="Kim E."/>
            <person name="Koreny L."/>
            <person name="Kroth P.G."/>
            <person name="Liu Y."/>
            <person name="Malik S.-B."/>
            <person name="Maier U.G."/>
            <person name="McRose D."/>
            <person name="Mock T."/>
            <person name="Neilson J.A."/>
            <person name="Onodera N.T."/>
            <person name="Poole A.M."/>
            <person name="Pritham E.J."/>
            <person name="Richards T.A."/>
            <person name="Rocap G."/>
            <person name="Roy S.W."/>
            <person name="Sarai C."/>
            <person name="Schaack S."/>
            <person name="Shirato S."/>
            <person name="Slamovits C.H."/>
            <person name="Spencer D.F."/>
            <person name="Suzuki S."/>
            <person name="Worden A.Z."/>
            <person name="Zauner S."/>
            <person name="Barry K."/>
            <person name="Bell C."/>
            <person name="Bharti A.K."/>
            <person name="Crow J.A."/>
            <person name="Grimwood J."/>
            <person name="Kramer R."/>
            <person name="Lindquist E."/>
            <person name="Lucas S."/>
            <person name="Salamov A."/>
            <person name="McFadden G.I."/>
            <person name="Lane C.E."/>
            <person name="Keeling P.J."/>
            <person name="Gray M.W."/>
            <person name="Grigoriev I.V."/>
            <person name="Archibald J.M."/>
        </authorList>
    </citation>
    <scope>NUCLEOTIDE SEQUENCE</scope>
    <source>
        <strain evidence="3">CCMP2712</strain>
    </source>
</reference>
<dbReference type="Gene3D" id="1.25.40.20">
    <property type="entry name" value="Ankyrin repeat-containing domain"/>
    <property type="match status" value="1"/>
</dbReference>
<organism evidence="1">
    <name type="scientific">Guillardia theta (strain CCMP2712)</name>
    <name type="common">Cryptophyte</name>
    <dbReference type="NCBI Taxonomy" id="905079"/>
    <lineage>
        <taxon>Eukaryota</taxon>
        <taxon>Cryptophyceae</taxon>
        <taxon>Pyrenomonadales</taxon>
        <taxon>Geminigeraceae</taxon>
        <taxon>Guillardia</taxon>
    </lineage>
</organism>
<dbReference type="RefSeq" id="XP_005841602.1">
    <property type="nucleotide sequence ID" value="XM_005841545.1"/>
</dbReference>
<keyword evidence="3" id="KW-1185">Reference proteome</keyword>
<sequence>MDSSASPPSAGSPGVSEEIVPEYNYPWGMSHYCQCSEMQRASRLIESKGWLARQMSMLDPLSACNLLSQTFNVTLALQECVKETWLARGAMRIDREMLQKPEAWWNSILHFGIAVSTDSALQALNSDGWSLAHMAVISNQTWILEQLMSRHVPVDKHASKEFCRKTPLHLCAELDLPHAAKLLVAAGASTKSRDCKGRQPHLVASNKQLARTLKWWQTCPYQSSNPQCQQEEAIKADDQI</sequence>
<reference evidence="1 3" key="1">
    <citation type="journal article" date="2012" name="Nature">
        <title>Algal genomes reveal evolutionary mosaicism and the fate of nucleomorphs.</title>
        <authorList>
            <consortium name="DOE Joint Genome Institute"/>
            <person name="Curtis B.A."/>
            <person name="Tanifuji G."/>
            <person name="Burki F."/>
            <person name="Gruber A."/>
            <person name="Irimia M."/>
            <person name="Maruyama S."/>
            <person name="Arias M.C."/>
            <person name="Ball S.G."/>
            <person name="Gile G.H."/>
            <person name="Hirakawa Y."/>
            <person name="Hopkins J.F."/>
            <person name="Kuo A."/>
            <person name="Rensing S.A."/>
            <person name="Schmutz J."/>
            <person name="Symeonidi A."/>
            <person name="Elias M."/>
            <person name="Eveleigh R.J."/>
            <person name="Herman E.K."/>
            <person name="Klute M.J."/>
            <person name="Nakayama T."/>
            <person name="Obornik M."/>
            <person name="Reyes-Prieto A."/>
            <person name="Armbrust E.V."/>
            <person name="Aves S.J."/>
            <person name="Beiko R.G."/>
            <person name="Coutinho P."/>
            <person name="Dacks J.B."/>
            <person name="Durnford D.G."/>
            <person name="Fast N.M."/>
            <person name="Green B.R."/>
            <person name="Grisdale C.J."/>
            <person name="Hempel F."/>
            <person name="Henrissat B."/>
            <person name="Hoppner M.P."/>
            <person name="Ishida K."/>
            <person name="Kim E."/>
            <person name="Koreny L."/>
            <person name="Kroth P.G."/>
            <person name="Liu Y."/>
            <person name="Malik S.B."/>
            <person name="Maier U.G."/>
            <person name="McRose D."/>
            <person name="Mock T."/>
            <person name="Neilson J.A."/>
            <person name="Onodera N.T."/>
            <person name="Poole A.M."/>
            <person name="Pritham E.J."/>
            <person name="Richards T.A."/>
            <person name="Rocap G."/>
            <person name="Roy S.W."/>
            <person name="Sarai C."/>
            <person name="Schaack S."/>
            <person name="Shirato S."/>
            <person name="Slamovits C.H."/>
            <person name="Spencer D.F."/>
            <person name="Suzuki S."/>
            <person name="Worden A.Z."/>
            <person name="Zauner S."/>
            <person name="Barry K."/>
            <person name="Bell C."/>
            <person name="Bharti A.K."/>
            <person name="Crow J.A."/>
            <person name="Grimwood J."/>
            <person name="Kramer R."/>
            <person name="Lindquist E."/>
            <person name="Lucas S."/>
            <person name="Salamov A."/>
            <person name="McFadden G.I."/>
            <person name="Lane C.E."/>
            <person name="Keeling P.J."/>
            <person name="Gray M.W."/>
            <person name="Grigoriev I.V."/>
            <person name="Archibald J.M."/>
        </authorList>
    </citation>
    <scope>NUCLEOTIDE SEQUENCE</scope>
    <source>
        <strain evidence="1 3">CCMP2712</strain>
    </source>
</reference>
<dbReference type="InterPro" id="IPR036770">
    <property type="entry name" value="Ankyrin_rpt-contain_sf"/>
</dbReference>
<dbReference type="KEGG" id="gtt:GUITHDRAFT_100097"/>
<accession>L1K1Z0</accession>
<dbReference type="HOGENOM" id="CLU_1158256_0_0_1"/>
<gene>
    <name evidence="1" type="ORF">GUITHDRAFT_100097</name>
</gene>
<dbReference type="PaxDb" id="55529-EKX54622"/>
<dbReference type="AlphaFoldDB" id="L1K1Z0"/>
<evidence type="ECO:0000313" key="3">
    <source>
        <dbReference type="Proteomes" id="UP000011087"/>
    </source>
</evidence>
<name>L1K1Z0_GUITC</name>
<proteinExistence type="predicted"/>
<dbReference type="Proteomes" id="UP000011087">
    <property type="component" value="Unassembled WGS sequence"/>
</dbReference>
<reference evidence="2" key="3">
    <citation type="submission" date="2015-06" db="UniProtKB">
        <authorList>
            <consortium name="EnsemblProtists"/>
        </authorList>
    </citation>
    <scope>IDENTIFICATION</scope>
</reference>
<evidence type="ECO:0000313" key="2">
    <source>
        <dbReference type="EnsemblProtists" id="EKX54622"/>
    </source>
</evidence>
<dbReference type="EMBL" id="JH992967">
    <property type="protein sequence ID" value="EKX54622.1"/>
    <property type="molecule type" value="Genomic_DNA"/>
</dbReference>